<dbReference type="SUPFAM" id="SSF54637">
    <property type="entry name" value="Thioesterase/thiol ester dehydrase-isomerase"/>
    <property type="match status" value="1"/>
</dbReference>
<dbReference type="InterPro" id="IPR029069">
    <property type="entry name" value="HotDog_dom_sf"/>
</dbReference>
<proteinExistence type="predicted"/>
<dbReference type="Gene3D" id="3.10.129.10">
    <property type="entry name" value="Hotdog Thioesterase"/>
    <property type="match status" value="1"/>
</dbReference>
<accession>A0ABV6SFG1</accession>
<protein>
    <submittedName>
        <fullName evidence="1">PaaI family thioesterase</fullName>
        <ecNumber evidence="1">3.1.2.-</ecNumber>
    </submittedName>
</protein>
<gene>
    <name evidence="1" type="ORF">ACFFGX_00905</name>
</gene>
<sequence>MTPENFQEVLDRSPLFQSLGLSVVTLTADSVCLAIAESRPTHGGAFGNLALPGINGAVLCAALETAIGLGGHAALGHTPAGVIELSVKLLRQVRRLPCHVTARLDRQAPGLAFVSAVLINARGTPCATASGIVVATRGATERGLPLD</sequence>
<dbReference type="Proteomes" id="UP001589891">
    <property type="component" value="Unassembled WGS sequence"/>
</dbReference>
<reference evidence="1 2" key="1">
    <citation type="submission" date="2024-09" db="EMBL/GenBank/DDBJ databases">
        <authorList>
            <person name="Sun Q."/>
            <person name="Mori K."/>
        </authorList>
    </citation>
    <scope>NUCLEOTIDE SEQUENCE [LARGE SCALE GENOMIC DNA]</scope>
    <source>
        <strain evidence="1 2">NCAIM B.01794</strain>
    </source>
</reference>
<keyword evidence="2" id="KW-1185">Reference proteome</keyword>
<dbReference type="EC" id="3.1.2.-" evidence="1"/>
<evidence type="ECO:0000313" key="1">
    <source>
        <dbReference type="EMBL" id="MFC0708226.1"/>
    </source>
</evidence>
<dbReference type="CDD" id="cd03443">
    <property type="entry name" value="PaaI_thioesterase"/>
    <property type="match status" value="1"/>
</dbReference>
<name>A0ABV6SFG1_AZOPA</name>
<dbReference type="EMBL" id="JBHLSS010000003">
    <property type="protein sequence ID" value="MFC0708226.1"/>
    <property type="molecule type" value="Genomic_DNA"/>
</dbReference>
<evidence type="ECO:0000313" key="2">
    <source>
        <dbReference type="Proteomes" id="UP001589891"/>
    </source>
</evidence>
<organism evidence="1 2">
    <name type="scientific">Azorhizophilus paspali</name>
    <name type="common">Azotobacter paspali</name>
    <dbReference type="NCBI Taxonomy" id="69963"/>
    <lineage>
        <taxon>Bacteria</taxon>
        <taxon>Pseudomonadati</taxon>
        <taxon>Pseudomonadota</taxon>
        <taxon>Gammaproteobacteria</taxon>
        <taxon>Pseudomonadales</taxon>
        <taxon>Pseudomonadaceae</taxon>
        <taxon>Azorhizophilus</taxon>
    </lineage>
</organism>
<keyword evidence="1" id="KW-0378">Hydrolase</keyword>
<dbReference type="GO" id="GO:0016787">
    <property type="term" value="F:hydrolase activity"/>
    <property type="evidence" value="ECO:0007669"/>
    <property type="project" value="UniProtKB-KW"/>
</dbReference>
<comment type="caution">
    <text evidence="1">The sequence shown here is derived from an EMBL/GenBank/DDBJ whole genome shotgun (WGS) entry which is preliminary data.</text>
</comment>
<dbReference type="RefSeq" id="WP_376941988.1">
    <property type="nucleotide sequence ID" value="NZ_CP171449.1"/>
</dbReference>